<accession>A0A1S3I7Z0</accession>
<dbReference type="InterPro" id="IPR048501">
    <property type="entry name" value="Legum_prodom"/>
</dbReference>
<evidence type="ECO:0000256" key="2">
    <source>
        <dbReference type="ARBA" id="ARBA00009941"/>
    </source>
</evidence>
<dbReference type="Pfam" id="PF20985">
    <property type="entry name" value="Legum_prodom"/>
    <property type="match status" value="1"/>
</dbReference>
<comment type="catalytic activity">
    <reaction evidence="1">
        <text>Hydrolysis of proteins and small molecule substrates at -Asn-|-Xaa- bonds.</text>
        <dbReference type="EC" id="3.4.22.34"/>
    </reaction>
</comment>
<dbReference type="PIRSF" id="PIRSF019663">
    <property type="entry name" value="Legumain"/>
    <property type="match status" value="1"/>
</dbReference>
<evidence type="ECO:0000256" key="7">
    <source>
        <dbReference type="ARBA" id="ARBA00022807"/>
    </source>
</evidence>
<evidence type="ECO:0000256" key="4">
    <source>
        <dbReference type="ARBA" id="ARBA00022670"/>
    </source>
</evidence>
<gene>
    <name evidence="16" type="primary">LOC106161828</name>
</gene>
<dbReference type="InterPro" id="IPR043577">
    <property type="entry name" value="AE"/>
</dbReference>
<dbReference type="Gene3D" id="3.40.50.1460">
    <property type="match status" value="1"/>
</dbReference>
<evidence type="ECO:0000256" key="8">
    <source>
        <dbReference type="ARBA" id="ARBA00055993"/>
    </source>
</evidence>
<comment type="function">
    <text evidence="8">This protease is used by the parasite for degradation of the host globin.</text>
</comment>
<feature type="coiled-coil region" evidence="11">
    <location>
        <begin position="328"/>
        <end position="355"/>
    </location>
</feature>
<name>A0A1S3I7Z0_LINAN</name>
<evidence type="ECO:0000256" key="9">
    <source>
        <dbReference type="ARBA" id="ARBA00069042"/>
    </source>
</evidence>
<keyword evidence="6" id="KW-0378">Hydrolase</keyword>
<feature type="active site" description="Nucleophile" evidence="10">
    <location>
        <position position="198"/>
    </location>
</feature>
<keyword evidence="15" id="KW-1185">Reference proteome</keyword>
<dbReference type="PRINTS" id="PR00776">
    <property type="entry name" value="HEMOGLOBNASE"/>
</dbReference>
<organism evidence="15 16">
    <name type="scientific">Lingula anatina</name>
    <name type="common">Brachiopod</name>
    <name type="synonym">Lingula unguis</name>
    <dbReference type="NCBI Taxonomy" id="7574"/>
    <lineage>
        <taxon>Eukaryota</taxon>
        <taxon>Metazoa</taxon>
        <taxon>Spiralia</taxon>
        <taxon>Lophotrochozoa</taxon>
        <taxon>Brachiopoda</taxon>
        <taxon>Linguliformea</taxon>
        <taxon>Lingulata</taxon>
        <taxon>Lingulida</taxon>
        <taxon>Linguloidea</taxon>
        <taxon>Lingulidae</taxon>
        <taxon>Lingula</taxon>
    </lineage>
</organism>
<keyword evidence="12" id="KW-0812">Transmembrane</keyword>
<evidence type="ECO:0000259" key="14">
    <source>
        <dbReference type="Pfam" id="PF20985"/>
    </source>
</evidence>
<dbReference type="GeneID" id="106161828"/>
<sequence length="491" mass="55392">MERVASLLLAVLLISAVKCSILDNEIEQFIKGATTGKHWALIVAGSSGWFNYRHQADVCHAYHVLHSHGIPDERIVVMMYDDIAQNRRNPTPGKIINRPNGPDVYKGVPKDYIGKTVTPENFLSVLQGNKKALGNLGSGKVINSGPNDHIFVNFVDHGGPGVLAFPRGELHAKALNKALKDMYDKKKFAKMVLYIEACESGSMVANLLPKNINVYATTASNPKESSYACFYDKERETYLGDVYSVKWMEDSDKENLQKETLKKQFRIVKEETNTSHVMEYGDLSIAESTVAEFQGGKATPPKEYPPVPLDAVPSPDVPMAILYHRLEAAKTEEQREEIRQEMEKIQLNKDKVMITMKHIAGYATKDHVQAARVLQSQLPLIKHDCYEPVARHFLSECFKVSENEYALRHLYVLVNLCQENVPQETIISAMEKACKKVELPDLHAFHLIGFFVSMLNFEYFIICAFLINFISVSLMAIFLSKGLIVLWQIPR</sequence>
<protein>
    <recommendedName>
        <fullName evidence="9">Hemoglobinase</fullName>
        <ecNumber evidence="3">3.4.22.34</ecNumber>
    </recommendedName>
</protein>
<dbReference type="InterPro" id="IPR046427">
    <property type="entry name" value="Legumain_prodom_sf"/>
</dbReference>
<keyword evidence="12" id="KW-1133">Transmembrane helix</keyword>
<dbReference type="EC" id="3.4.22.34" evidence="3"/>
<evidence type="ECO:0000256" key="5">
    <source>
        <dbReference type="ARBA" id="ARBA00022729"/>
    </source>
</evidence>
<evidence type="ECO:0000256" key="3">
    <source>
        <dbReference type="ARBA" id="ARBA00012628"/>
    </source>
</evidence>
<keyword evidence="4" id="KW-0645">Protease</keyword>
<keyword evidence="12" id="KW-0472">Membrane</keyword>
<dbReference type="Proteomes" id="UP000085678">
    <property type="component" value="Unplaced"/>
</dbReference>
<evidence type="ECO:0000313" key="16">
    <source>
        <dbReference type="RefSeq" id="XP_013394313.1"/>
    </source>
</evidence>
<evidence type="ECO:0000256" key="13">
    <source>
        <dbReference type="SAM" id="SignalP"/>
    </source>
</evidence>
<feature type="signal peptide" evidence="13">
    <location>
        <begin position="1"/>
        <end position="19"/>
    </location>
</feature>
<feature type="active site" evidence="10">
    <location>
        <position position="157"/>
    </location>
</feature>
<dbReference type="GO" id="GO:0004197">
    <property type="term" value="F:cysteine-type endopeptidase activity"/>
    <property type="evidence" value="ECO:0007669"/>
    <property type="project" value="UniProtKB-EC"/>
</dbReference>
<evidence type="ECO:0000256" key="1">
    <source>
        <dbReference type="ARBA" id="ARBA00000810"/>
    </source>
</evidence>
<dbReference type="STRING" id="7574.A0A1S3I7Z0"/>
<keyword evidence="11" id="KW-0175">Coiled coil</keyword>
<dbReference type="Gene3D" id="1.10.132.130">
    <property type="match status" value="1"/>
</dbReference>
<reference evidence="16" key="1">
    <citation type="submission" date="2025-08" db="UniProtKB">
        <authorList>
            <consortium name="RefSeq"/>
        </authorList>
    </citation>
    <scope>IDENTIFICATION</scope>
    <source>
        <tissue evidence="16">Gonads</tissue>
    </source>
</reference>
<dbReference type="PANTHER" id="PTHR12000:SF42">
    <property type="entry name" value="LEGUMAIN"/>
    <property type="match status" value="1"/>
</dbReference>
<dbReference type="RefSeq" id="XP_013394313.1">
    <property type="nucleotide sequence ID" value="XM_013538859.1"/>
</dbReference>
<comment type="similarity">
    <text evidence="2">Belongs to the peptidase C13 family.</text>
</comment>
<dbReference type="KEGG" id="lak:106161828"/>
<dbReference type="GO" id="GO:0051603">
    <property type="term" value="P:proteolysis involved in protein catabolic process"/>
    <property type="evidence" value="ECO:0007669"/>
    <property type="project" value="InterPro"/>
</dbReference>
<dbReference type="GO" id="GO:0006624">
    <property type="term" value="P:vacuolar protein processing"/>
    <property type="evidence" value="ECO:0007669"/>
    <property type="project" value="TreeGrafter"/>
</dbReference>
<dbReference type="AlphaFoldDB" id="A0A1S3I7Z0"/>
<evidence type="ECO:0000256" key="11">
    <source>
        <dbReference type="SAM" id="Coils"/>
    </source>
</evidence>
<dbReference type="FunFam" id="1.10.132.130:FF:000001">
    <property type="entry name" value="Vacuolar-processing enzyme beta-isozyme"/>
    <property type="match status" value="1"/>
</dbReference>
<keyword evidence="7" id="KW-0788">Thiol protease</keyword>
<dbReference type="GO" id="GO:0005773">
    <property type="term" value="C:vacuole"/>
    <property type="evidence" value="ECO:0007669"/>
    <property type="project" value="GOC"/>
</dbReference>
<feature type="chain" id="PRO_5010255461" description="Hemoglobinase" evidence="13">
    <location>
        <begin position="20"/>
        <end position="491"/>
    </location>
</feature>
<dbReference type="InParanoid" id="A0A1S3I7Z0"/>
<feature type="transmembrane region" description="Helical" evidence="12">
    <location>
        <begin position="459"/>
        <end position="487"/>
    </location>
</feature>
<dbReference type="CDD" id="cd21115">
    <property type="entry name" value="legumain_C"/>
    <property type="match status" value="1"/>
</dbReference>
<dbReference type="Pfam" id="PF01650">
    <property type="entry name" value="Peptidase_C13"/>
    <property type="match status" value="1"/>
</dbReference>
<dbReference type="FunFam" id="3.40.50.1460:FF:000006">
    <property type="entry name" value="Legumain"/>
    <property type="match status" value="1"/>
</dbReference>
<dbReference type="OrthoDB" id="9973749at2759"/>
<evidence type="ECO:0000256" key="12">
    <source>
        <dbReference type="SAM" id="Phobius"/>
    </source>
</evidence>
<dbReference type="PIRSF" id="PIRSF500139">
    <property type="entry name" value="AE"/>
    <property type="match status" value="1"/>
</dbReference>
<proteinExistence type="inferred from homology"/>
<evidence type="ECO:0000256" key="10">
    <source>
        <dbReference type="PIRSR" id="PIRSR019663-1"/>
    </source>
</evidence>
<evidence type="ECO:0000256" key="6">
    <source>
        <dbReference type="ARBA" id="ARBA00022801"/>
    </source>
</evidence>
<keyword evidence="5 13" id="KW-0732">Signal</keyword>
<dbReference type="InterPro" id="IPR001096">
    <property type="entry name" value="Peptidase_C13"/>
</dbReference>
<evidence type="ECO:0000313" key="15">
    <source>
        <dbReference type="Proteomes" id="UP000085678"/>
    </source>
</evidence>
<feature type="domain" description="Legumain prodomain" evidence="14">
    <location>
        <begin position="337"/>
        <end position="434"/>
    </location>
</feature>
<dbReference type="PANTHER" id="PTHR12000">
    <property type="entry name" value="HEMOGLOBINASE FAMILY MEMBER"/>
    <property type="match status" value="1"/>
</dbReference>